<reference evidence="2 3" key="2">
    <citation type="submission" date="2018-11" db="EMBL/GenBank/DDBJ databases">
        <authorList>
            <consortium name="Pathogen Informatics"/>
        </authorList>
    </citation>
    <scope>NUCLEOTIDE SEQUENCE [LARGE SCALE GENOMIC DNA]</scope>
</reference>
<reference evidence="4" key="1">
    <citation type="submission" date="2016-06" db="UniProtKB">
        <authorList>
            <consortium name="WormBaseParasite"/>
        </authorList>
    </citation>
    <scope>IDENTIFICATION</scope>
</reference>
<feature type="chain" id="PRO_5044552658" evidence="1">
    <location>
        <begin position="27"/>
        <end position="138"/>
    </location>
</feature>
<protein>
    <submittedName>
        <fullName evidence="4">Neur_chan_memb domain-containing protein</fullName>
    </submittedName>
</protein>
<keyword evidence="3" id="KW-1185">Reference proteome</keyword>
<feature type="signal peptide" evidence="1">
    <location>
        <begin position="1"/>
        <end position="26"/>
    </location>
</feature>
<keyword evidence="1" id="KW-0732">Signal</keyword>
<accession>A0A183HWP1</accession>
<evidence type="ECO:0000256" key="1">
    <source>
        <dbReference type="SAM" id="SignalP"/>
    </source>
</evidence>
<dbReference type="AlphaFoldDB" id="A0A183HWP1"/>
<evidence type="ECO:0000313" key="4">
    <source>
        <dbReference type="WBParaSite" id="OFLC_0001190301-mRNA-1"/>
    </source>
</evidence>
<sequence length="138" mass="16118">MFGCVGYIFLSIVELAIVGMLEKATASRSREDESDSCAETSLLITEKPRPNKRLFRENRRRKLPLTERIEEDLRISGKDLNDRLWTRNTATLIEYTEPTPPEIMELNEYSSYCILKFFTFFKFFTKVLLNLIGFSLFA</sequence>
<proteinExistence type="predicted"/>
<organism evidence="4">
    <name type="scientific">Onchocerca flexuosa</name>
    <dbReference type="NCBI Taxonomy" id="387005"/>
    <lineage>
        <taxon>Eukaryota</taxon>
        <taxon>Metazoa</taxon>
        <taxon>Ecdysozoa</taxon>
        <taxon>Nematoda</taxon>
        <taxon>Chromadorea</taxon>
        <taxon>Rhabditida</taxon>
        <taxon>Spirurina</taxon>
        <taxon>Spiruromorpha</taxon>
        <taxon>Filarioidea</taxon>
        <taxon>Onchocercidae</taxon>
        <taxon>Onchocerca</taxon>
    </lineage>
</organism>
<dbReference type="Proteomes" id="UP000267606">
    <property type="component" value="Unassembled WGS sequence"/>
</dbReference>
<name>A0A183HWP1_9BILA</name>
<evidence type="ECO:0000313" key="3">
    <source>
        <dbReference type="Proteomes" id="UP000267606"/>
    </source>
</evidence>
<gene>
    <name evidence="2" type="ORF">OFLC_LOCUS11898</name>
</gene>
<dbReference type="EMBL" id="UZAJ01017797">
    <property type="protein sequence ID" value="VDO80206.1"/>
    <property type="molecule type" value="Genomic_DNA"/>
</dbReference>
<dbReference type="WBParaSite" id="OFLC_0001190301-mRNA-1">
    <property type="protein sequence ID" value="OFLC_0001190301-mRNA-1"/>
    <property type="gene ID" value="OFLC_0001190301"/>
</dbReference>
<dbReference type="STRING" id="387005.A0A183HWP1"/>
<evidence type="ECO:0000313" key="2">
    <source>
        <dbReference type="EMBL" id="VDO80206.1"/>
    </source>
</evidence>